<dbReference type="PANTHER" id="PTHR42886">
    <property type="entry name" value="RE40534P-RELATED"/>
    <property type="match status" value="1"/>
</dbReference>
<dbReference type="AlphaFoldDB" id="A0AAJ0LWK8"/>
<proteinExistence type="inferred from homology"/>
<comment type="caution">
    <text evidence="3">The sequence shown here is derived from an EMBL/GenBank/DDBJ whole genome shotgun (WGS) entry which is preliminary data.</text>
</comment>
<dbReference type="Gene3D" id="3.40.50.1820">
    <property type="entry name" value="alpha/beta hydrolase"/>
    <property type="match status" value="1"/>
</dbReference>
<organism evidence="3 4">
    <name type="scientific">Extremus antarcticus</name>
    <dbReference type="NCBI Taxonomy" id="702011"/>
    <lineage>
        <taxon>Eukaryota</taxon>
        <taxon>Fungi</taxon>
        <taxon>Dikarya</taxon>
        <taxon>Ascomycota</taxon>
        <taxon>Pezizomycotina</taxon>
        <taxon>Dothideomycetes</taxon>
        <taxon>Dothideomycetidae</taxon>
        <taxon>Mycosphaerellales</taxon>
        <taxon>Extremaceae</taxon>
        <taxon>Extremus</taxon>
    </lineage>
</organism>
<evidence type="ECO:0000313" key="3">
    <source>
        <dbReference type="EMBL" id="KAK3058012.1"/>
    </source>
</evidence>
<evidence type="ECO:0000256" key="1">
    <source>
        <dbReference type="ARBA" id="ARBA00038097"/>
    </source>
</evidence>
<gene>
    <name evidence="3" type="ORF">LTR09_001089</name>
</gene>
<evidence type="ECO:0000259" key="2">
    <source>
        <dbReference type="Pfam" id="PF12697"/>
    </source>
</evidence>
<comment type="similarity">
    <text evidence="1">Belongs to the peptidase S33 family. ABHD4/ABHD5 subfamily.</text>
</comment>
<accession>A0AAJ0LWK8</accession>
<dbReference type="EMBL" id="JAWDJX010000002">
    <property type="protein sequence ID" value="KAK3058012.1"/>
    <property type="molecule type" value="Genomic_DNA"/>
</dbReference>
<dbReference type="Pfam" id="PF12697">
    <property type="entry name" value="Abhydrolase_6"/>
    <property type="match status" value="1"/>
</dbReference>
<dbReference type="InterPro" id="IPR000073">
    <property type="entry name" value="AB_hydrolase_1"/>
</dbReference>
<dbReference type="Proteomes" id="UP001271007">
    <property type="component" value="Unassembled WGS sequence"/>
</dbReference>
<feature type="domain" description="AB hydrolase-1" evidence="2">
    <location>
        <begin position="70"/>
        <end position="230"/>
    </location>
</feature>
<dbReference type="SUPFAM" id="SSF53474">
    <property type="entry name" value="alpha/beta-Hydrolases"/>
    <property type="match status" value="1"/>
</dbReference>
<name>A0AAJ0LWK8_9PEZI</name>
<keyword evidence="4" id="KW-1185">Reference proteome</keyword>
<evidence type="ECO:0000313" key="4">
    <source>
        <dbReference type="Proteomes" id="UP001271007"/>
    </source>
</evidence>
<protein>
    <recommendedName>
        <fullName evidence="2">AB hydrolase-1 domain-containing protein</fullName>
    </recommendedName>
</protein>
<sequence length="373" mass="41748">MAAATSNPRKESPPSAKDEAIERLSAGNLHQRLWLPENASHERLRVTYSTTTNFADTNLPVVLFCSPMFGSRWLNTEFERLAVLNGVRVICVDRPGMGGSTRVPLKIRIAVWLEVVPELLKHLDVKHVSLLAHSAGTIYCLNTLYHLRSILDPNRPYLALIAPWVHNEQSKVFLWNAASKLPISMIDSWNSVGKFVQTQIAPSISWSGGAFTAVSGLFSTKTDDALTPGRRYGTTDEVGKEMEKLQVKYFFEEDTTAANEEAKMCLKKDGLVAWDVCDNYETYVRTLCTRETEMRRTRTDEPRLKVQVYYAESDVMIGKGGQSYFDECWSQSMVAGAVDYSSKELPGTDHDSALIDQEKGAIRHIFAEIGKTG</sequence>
<dbReference type="InterPro" id="IPR029058">
    <property type="entry name" value="AB_hydrolase_fold"/>
</dbReference>
<reference evidence="3" key="1">
    <citation type="submission" date="2023-04" db="EMBL/GenBank/DDBJ databases">
        <title>Black Yeasts Isolated from many extreme environments.</title>
        <authorList>
            <person name="Coleine C."/>
            <person name="Stajich J.E."/>
            <person name="Selbmann L."/>
        </authorList>
    </citation>
    <scope>NUCLEOTIDE SEQUENCE</scope>
    <source>
        <strain evidence="3">CCFEE 5312</strain>
    </source>
</reference>
<dbReference type="PANTHER" id="PTHR42886:SF29">
    <property type="entry name" value="PUMMELIG, ISOFORM A"/>
    <property type="match status" value="1"/>
</dbReference>